<evidence type="ECO:0000259" key="11">
    <source>
        <dbReference type="PROSITE" id="PS50950"/>
    </source>
</evidence>
<evidence type="ECO:0000256" key="7">
    <source>
        <dbReference type="ARBA" id="ARBA00023163"/>
    </source>
</evidence>
<keyword evidence="5 9" id="KW-0805">Transcription regulation</keyword>
<dbReference type="InterPro" id="IPR015633">
    <property type="entry name" value="E2F"/>
</dbReference>
<dbReference type="CDD" id="cd14660">
    <property type="entry name" value="E2F_DD"/>
    <property type="match status" value="1"/>
</dbReference>
<keyword evidence="7 9" id="KW-0804">Transcription</keyword>
<dbReference type="Gene3D" id="6.10.250.540">
    <property type="match status" value="1"/>
</dbReference>
<comment type="subcellular location">
    <subcellularLocation>
        <location evidence="9">Nucleus</location>
    </subcellularLocation>
</comment>
<dbReference type="Gene3D" id="6.20.210.20">
    <property type="entry name" value="THAP domain"/>
    <property type="match status" value="1"/>
</dbReference>
<evidence type="ECO:0000256" key="4">
    <source>
        <dbReference type="ARBA" id="ARBA00022833"/>
    </source>
</evidence>
<keyword evidence="3 8" id="KW-0863">Zinc-finger</keyword>
<feature type="domain" description="THAP-type" evidence="11">
    <location>
        <begin position="1"/>
        <end position="82"/>
    </location>
</feature>
<evidence type="ECO:0000256" key="8">
    <source>
        <dbReference type="PROSITE-ProRule" id="PRU00309"/>
    </source>
</evidence>
<accession>A0A3B3XKA5</accession>
<evidence type="ECO:0000256" key="10">
    <source>
        <dbReference type="SAM" id="MobiDB-lite"/>
    </source>
</evidence>
<dbReference type="SUPFAM" id="SSF144074">
    <property type="entry name" value="E2F-DP heterodimerization region"/>
    <property type="match status" value="1"/>
</dbReference>
<dbReference type="SMART" id="SM01372">
    <property type="entry name" value="E2F_TDP"/>
    <property type="match status" value="1"/>
</dbReference>
<evidence type="ECO:0000256" key="3">
    <source>
        <dbReference type="ARBA" id="ARBA00022771"/>
    </source>
</evidence>
<evidence type="ECO:0000313" key="13">
    <source>
        <dbReference type="Proteomes" id="UP000261480"/>
    </source>
</evidence>
<dbReference type="GO" id="GO:0000978">
    <property type="term" value="F:RNA polymerase II cis-regulatory region sequence-specific DNA binding"/>
    <property type="evidence" value="ECO:0007669"/>
    <property type="project" value="InterPro"/>
</dbReference>
<dbReference type="Pfam" id="PF05485">
    <property type="entry name" value="THAP"/>
    <property type="match status" value="1"/>
</dbReference>
<dbReference type="InterPro" id="IPR036388">
    <property type="entry name" value="WH-like_DNA-bd_sf"/>
</dbReference>
<evidence type="ECO:0000256" key="9">
    <source>
        <dbReference type="RuleBase" id="RU003796"/>
    </source>
</evidence>
<dbReference type="PANTHER" id="PTHR12081:SF19">
    <property type="entry name" value="TRANSCRIPTION FACTOR E2F6"/>
    <property type="match status" value="1"/>
</dbReference>
<comment type="similarity">
    <text evidence="1 9">Belongs to the E2F/DP family.</text>
</comment>
<feature type="region of interest" description="Disordered" evidence="10">
    <location>
        <begin position="369"/>
        <end position="393"/>
    </location>
</feature>
<keyword evidence="9" id="KW-0539">Nucleus</keyword>
<dbReference type="SUPFAM" id="SSF57716">
    <property type="entry name" value="Glucocorticoid receptor-like (DNA-binding domain)"/>
    <property type="match status" value="1"/>
</dbReference>
<dbReference type="PANTHER" id="PTHR12081">
    <property type="entry name" value="TRANSCRIPTION FACTOR E2F"/>
    <property type="match status" value="1"/>
</dbReference>
<feature type="region of interest" description="Disordered" evidence="10">
    <location>
        <begin position="97"/>
        <end position="117"/>
    </location>
</feature>
<dbReference type="InterPro" id="IPR006612">
    <property type="entry name" value="THAP_Znf"/>
</dbReference>
<dbReference type="Pfam" id="PF02319">
    <property type="entry name" value="WHD_E2F_TDP"/>
    <property type="match status" value="1"/>
</dbReference>
<keyword evidence="13" id="KW-1185">Reference proteome</keyword>
<dbReference type="GO" id="GO:0090575">
    <property type="term" value="C:RNA polymerase II transcription regulator complex"/>
    <property type="evidence" value="ECO:0007669"/>
    <property type="project" value="TreeGrafter"/>
</dbReference>
<keyword evidence="4" id="KW-0862">Zinc</keyword>
<dbReference type="AlphaFoldDB" id="A0A3B3XKA5"/>
<dbReference type="GO" id="GO:0000981">
    <property type="term" value="F:DNA-binding transcription factor activity, RNA polymerase II-specific"/>
    <property type="evidence" value="ECO:0007669"/>
    <property type="project" value="TreeGrafter"/>
</dbReference>
<dbReference type="Ensembl" id="ENSPMET00000023682.1">
    <property type="protein sequence ID" value="ENSPMEP00000015420.1"/>
    <property type="gene ID" value="ENSPMEG00000018048.1"/>
</dbReference>
<sequence length="393" mass="43477">MVKCVVSGCPNRVDGSNHGVFDGTQKQFFTFPQDPTRVKVWLAALRQADQQNQNQNLICEDHFLPEDILSGDVSADAIPIMPPCLDGPLDPLDRWGAGSEDDEDQWVGTAGPGEEEEDEACLPFNTKMAAPELPALDPTEQVRTSSWTFTDPIDPPAAAEWADSDPDPGRLVLSNVSLLVLTRRFLDLFLTAPDGCLDLRSAIASLRTRRRRVYDITNVLQGVQLVQKESVNRIRWIGSSPASSYLGQNRAQSNMADLKLVEETLDSLIRTSAEQLFHLTDDPYNSRYPSVRLAYVTRQDLVELQNLQNQTVLVVKAPEETKLEVPAPSEDSIQIHLKGGTGPIRVVTCDAGTTGEAGFSPLEESRIRTSELHTGSFRTEPGPPEPLTYWRNQ</sequence>
<evidence type="ECO:0000256" key="5">
    <source>
        <dbReference type="ARBA" id="ARBA00023015"/>
    </source>
</evidence>
<keyword evidence="2" id="KW-0479">Metal-binding</keyword>
<dbReference type="Proteomes" id="UP000261480">
    <property type="component" value="Unplaced"/>
</dbReference>
<dbReference type="Pfam" id="PF16421">
    <property type="entry name" value="E2F_CC-MB"/>
    <property type="match status" value="1"/>
</dbReference>
<dbReference type="InterPro" id="IPR036390">
    <property type="entry name" value="WH_DNA-bd_sf"/>
</dbReference>
<organism evidence="12 13">
    <name type="scientific">Poecilia mexicana</name>
    <dbReference type="NCBI Taxonomy" id="48701"/>
    <lineage>
        <taxon>Eukaryota</taxon>
        <taxon>Metazoa</taxon>
        <taxon>Chordata</taxon>
        <taxon>Craniata</taxon>
        <taxon>Vertebrata</taxon>
        <taxon>Euteleostomi</taxon>
        <taxon>Actinopterygii</taxon>
        <taxon>Neopterygii</taxon>
        <taxon>Teleostei</taxon>
        <taxon>Neoteleostei</taxon>
        <taxon>Acanthomorphata</taxon>
        <taxon>Ovalentaria</taxon>
        <taxon>Atherinomorphae</taxon>
        <taxon>Cyprinodontiformes</taxon>
        <taxon>Poeciliidae</taxon>
        <taxon>Poeciliinae</taxon>
        <taxon>Poecilia</taxon>
    </lineage>
</organism>
<dbReference type="PROSITE" id="PS50950">
    <property type="entry name" value="ZF_THAP"/>
    <property type="match status" value="1"/>
</dbReference>
<dbReference type="Gene3D" id="1.10.10.10">
    <property type="entry name" value="Winged helix-like DNA-binding domain superfamily/Winged helix DNA-binding domain"/>
    <property type="match status" value="1"/>
</dbReference>
<dbReference type="STRING" id="48701.ENSPMEP00000015420"/>
<evidence type="ECO:0000256" key="1">
    <source>
        <dbReference type="ARBA" id="ARBA00010940"/>
    </source>
</evidence>
<dbReference type="SMART" id="SM00692">
    <property type="entry name" value="DM3"/>
    <property type="match status" value="1"/>
</dbReference>
<proteinExistence type="inferred from homology"/>
<evidence type="ECO:0000256" key="6">
    <source>
        <dbReference type="ARBA" id="ARBA00023125"/>
    </source>
</evidence>
<dbReference type="GO" id="GO:0008270">
    <property type="term" value="F:zinc ion binding"/>
    <property type="evidence" value="ECO:0007669"/>
    <property type="project" value="UniProtKB-KW"/>
</dbReference>
<dbReference type="SMART" id="SM00980">
    <property type="entry name" value="THAP"/>
    <property type="match status" value="1"/>
</dbReference>
<dbReference type="GO" id="GO:0046983">
    <property type="term" value="F:protein dimerization activity"/>
    <property type="evidence" value="ECO:0007669"/>
    <property type="project" value="InterPro"/>
</dbReference>
<dbReference type="InterPro" id="IPR003316">
    <property type="entry name" value="E2F_WHTH_DNA-bd_dom"/>
</dbReference>
<dbReference type="InterPro" id="IPR032198">
    <property type="entry name" value="E2F_CC-MB"/>
</dbReference>
<evidence type="ECO:0000256" key="2">
    <source>
        <dbReference type="ARBA" id="ARBA00022723"/>
    </source>
</evidence>
<keyword evidence="6 8" id="KW-0238">DNA-binding</keyword>
<evidence type="ECO:0000313" key="12">
    <source>
        <dbReference type="Ensembl" id="ENSPMEP00000015420.1"/>
    </source>
</evidence>
<dbReference type="InterPro" id="IPR038441">
    <property type="entry name" value="THAP_Znf_sf"/>
</dbReference>
<dbReference type="SUPFAM" id="SSF46785">
    <property type="entry name" value="Winged helix' DNA-binding domain"/>
    <property type="match status" value="1"/>
</dbReference>
<dbReference type="InterPro" id="IPR037241">
    <property type="entry name" value="E2F-DP_heterodim"/>
</dbReference>
<protein>
    <recommendedName>
        <fullName evidence="11">THAP-type domain-containing protein</fullName>
    </recommendedName>
</protein>
<name>A0A3B3XKA5_9TELE</name>
<reference evidence="12" key="1">
    <citation type="submission" date="2025-08" db="UniProtKB">
        <authorList>
            <consortium name="Ensembl"/>
        </authorList>
    </citation>
    <scope>IDENTIFICATION</scope>
</reference>
<reference evidence="12" key="2">
    <citation type="submission" date="2025-09" db="UniProtKB">
        <authorList>
            <consortium name="Ensembl"/>
        </authorList>
    </citation>
    <scope>IDENTIFICATION</scope>
</reference>